<accession>A0AAV9X1Y5</accession>
<gene>
    <name evidence="4" type="ORF">TWF694_002788</name>
</gene>
<evidence type="ECO:0000256" key="2">
    <source>
        <dbReference type="SAM" id="MobiDB-lite"/>
    </source>
</evidence>
<dbReference type="GO" id="GO:1990644">
    <property type="term" value="F:microtubule site clamp"/>
    <property type="evidence" value="ECO:0007669"/>
    <property type="project" value="TreeGrafter"/>
</dbReference>
<sequence>MPPKKATKQTLASHIVSSSEEEIDTAGNRAASIETSTIKKTRGRPRKQTSAASSQATFDRDDIPPLIAETVSKKHANTGVAGSKLQQDHLVPSVGAGKPKTGQKKQPKNKNKLHDPGEGSEAIAAPIGGSKLTKNPIAPTTRPSNPSGRGRKTAGQSLEIPETQVVEDPGSISEDCDSIMFSNEENKLTASANDKTAKARQRKESKNVDVDAVVEELAQLRIRYEKLRYLKTEEADLIQDEQIQALQNQDKASQRIIENLKSELKSRVINFQQLQEKDRRIRELEEQQSLMEHKIERLLQDHAILSAKLETARNSTKTPLNNTKTTGAVVGHTKEFSHHKDNLYSDLCGLLVLNVKTDEDGGIEYDCLSTGKNGALHFKLQLDGEDEEDENEDDDGPYFTYNPMLERGRDERLIAVLPPIFRDEMNFKRTRGVDFYLQLMQSLQS</sequence>
<keyword evidence="5" id="KW-1185">Reference proteome</keyword>
<organism evidence="4 5">
    <name type="scientific">Orbilia ellipsospora</name>
    <dbReference type="NCBI Taxonomy" id="2528407"/>
    <lineage>
        <taxon>Eukaryota</taxon>
        <taxon>Fungi</taxon>
        <taxon>Dikarya</taxon>
        <taxon>Ascomycota</taxon>
        <taxon>Pezizomycotina</taxon>
        <taxon>Orbiliomycetes</taxon>
        <taxon>Orbiliales</taxon>
        <taxon>Orbiliaceae</taxon>
        <taxon>Orbilia</taxon>
    </lineage>
</organism>
<feature type="compositionally biased region" description="Polar residues" evidence="2">
    <location>
        <begin position="48"/>
        <end position="57"/>
    </location>
</feature>
<dbReference type="PANTHER" id="PTHR28006">
    <property type="entry name" value="MONOPOLIN COMPLEX SUBUNIT CSM1"/>
    <property type="match status" value="1"/>
</dbReference>
<feature type="compositionally biased region" description="Basic residues" evidence="2">
    <location>
        <begin position="101"/>
        <end position="111"/>
    </location>
</feature>
<dbReference type="PANTHER" id="PTHR28006:SF1">
    <property type="entry name" value="MONOPOLIN COMPLEX SUBUNIT CSM1"/>
    <property type="match status" value="1"/>
</dbReference>
<name>A0AAV9X1Y5_9PEZI</name>
<dbReference type="InterPro" id="IPR020981">
    <property type="entry name" value="Csm1/Pcs1_C"/>
</dbReference>
<dbReference type="EMBL" id="JAVHJO010000012">
    <property type="protein sequence ID" value="KAK6531604.1"/>
    <property type="molecule type" value="Genomic_DNA"/>
</dbReference>
<dbReference type="CDD" id="cd23787">
    <property type="entry name" value="RWD_CSM1"/>
    <property type="match status" value="1"/>
</dbReference>
<feature type="domain" description="Monopolin complex subunit Csm1/Pcs1 C-terminal" evidence="3">
    <location>
        <begin position="339"/>
        <end position="429"/>
    </location>
</feature>
<feature type="coiled-coil region" evidence="1">
    <location>
        <begin position="243"/>
        <end position="315"/>
    </location>
</feature>
<dbReference type="GO" id="GO:0045144">
    <property type="term" value="P:meiotic sister chromatid segregation"/>
    <property type="evidence" value="ECO:0007669"/>
    <property type="project" value="TreeGrafter"/>
</dbReference>
<dbReference type="GO" id="GO:0051315">
    <property type="term" value="P:attachment of mitotic spindle microtubules to kinetochore"/>
    <property type="evidence" value="ECO:0007669"/>
    <property type="project" value="TreeGrafter"/>
</dbReference>
<comment type="caution">
    <text evidence="4">The sequence shown here is derived from an EMBL/GenBank/DDBJ whole genome shotgun (WGS) entry which is preliminary data.</text>
</comment>
<evidence type="ECO:0000313" key="5">
    <source>
        <dbReference type="Proteomes" id="UP001365542"/>
    </source>
</evidence>
<dbReference type="GO" id="GO:0034506">
    <property type="term" value="C:chromosome, centromeric core domain"/>
    <property type="evidence" value="ECO:0007669"/>
    <property type="project" value="TreeGrafter"/>
</dbReference>
<evidence type="ECO:0000256" key="1">
    <source>
        <dbReference type="SAM" id="Coils"/>
    </source>
</evidence>
<evidence type="ECO:0000259" key="3">
    <source>
        <dbReference type="Pfam" id="PF12539"/>
    </source>
</evidence>
<dbReference type="Pfam" id="PF12539">
    <property type="entry name" value="Csm1"/>
    <property type="match status" value="1"/>
</dbReference>
<dbReference type="GO" id="GO:0005730">
    <property type="term" value="C:nucleolus"/>
    <property type="evidence" value="ECO:0007669"/>
    <property type="project" value="TreeGrafter"/>
</dbReference>
<feature type="compositionally biased region" description="Polar residues" evidence="2">
    <location>
        <begin position="8"/>
        <end position="18"/>
    </location>
</feature>
<dbReference type="AlphaFoldDB" id="A0AAV9X1Y5"/>
<keyword evidence="1" id="KW-0175">Coiled coil</keyword>
<dbReference type="GO" id="GO:0033551">
    <property type="term" value="C:monopolin complex"/>
    <property type="evidence" value="ECO:0007669"/>
    <property type="project" value="InterPro"/>
</dbReference>
<feature type="region of interest" description="Disordered" evidence="2">
    <location>
        <begin position="1"/>
        <end position="173"/>
    </location>
</feature>
<reference evidence="4 5" key="1">
    <citation type="submission" date="2019-10" db="EMBL/GenBank/DDBJ databases">
        <authorList>
            <person name="Palmer J.M."/>
        </authorList>
    </citation>
    <scope>NUCLEOTIDE SEQUENCE [LARGE SCALE GENOMIC DNA]</scope>
    <source>
        <strain evidence="4 5">TWF694</strain>
    </source>
</reference>
<dbReference type="Gene3D" id="3.90.1150.80">
    <property type="match status" value="1"/>
</dbReference>
<dbReference type="GO" id="GO:0072686">
    <property type="term" value="C:mitotic spindle"/>
    <property type="evidence" value="ECO:0007669"/>
    <property type="project" value="TreeGrafter"/>
</dbReference>
<proteinExistence type="predicted"/>
<dbReference type="Proteomes" id="UP001365542">
    <property type="component" value="Unassembled WGS sequence"/>
</dbReference>
<evidence type="ECO:0000313" key="4">
    <source>
        <dbReference type="EMBL" id="KAK6531604.1"/>
    </source>
</evidence>
<protein>
    <recommendedName>
        <fullName evidence="3">Monopolin complex subunit Csm1/Pcs1 C-terminal domain-containing protein</fullName>
    </recommendedName>
</protein>
<dbReference type="InterPro" id="IPR038608">
    <property type="entry name" value="Csm1/Pcs1_C_sf"/>
</dbReference>
<dbReference type="InterPro" id="IPR040349">
    <property type="entry name" value="Csm1/Pcs1"/>
</dbReference>